<dbReference type="Pfam" id="PF13578">
    <property type="entry name" value="Methyltransf_24"/>
    <property type="match status" value="1"/>
</dbReference>
<sequence>MNTLTTAPVSTLLTRLFAQAEAADAGIRAEYASLSPEARASALNRANSNYRAFYSQAKNMYLPVSAETGTLLYMLARTSRARSIVEFGTSFGISTVHLAAALKDNGGGRLIGSEFEPSKAAQARENLKAAGLSDLVEIREGDALESLARDLPDSIDLVLLDGAKVLYPRILALLEPRLSPGALVVADNADHNPEFLANIRAAGSGYLSVPFASDVEVSMRVAGA</sequence>
<evidence type="ECO:0000313" key="4">
    <source>
        <dbReference type="EMBL" id="WXB11198.1"/>
    </source>
</evidence>
<dbReference type="RefSeq" id="WP_394820813.1">
    <property type="nucleotide sequence ID" value="NZ_CP089984.1"/>
</dbReference>
<keyword evidence="2 4" id="KW-0808">Transferase</keyword>
<gene>
    <name evidence="4" type="ORF">LZC94_25395</name>
</gene>
<dbReference type="EMBL" id="CP089984">
    <property type="protein sequence ID" value="WXB11198.1"/>
    <property type="molecule type" value="Genomic_DNA"/>
</dbReference>
<accession>A0ABZ2LJR4</accession>
<evidence type="ECO:0000313" key="5">
    <source>
        <dbReference type="Proteomes" id="UP001370348"/>
    </source>
</evidence>
<dbReference type="InterPro" id="IPR002935">
    <property type="entry name" value="SAM_O-MeTrfase"/>
</dbReference>
<keyword evidence="1 4" id="KW-0489">Methyltransferase</keyword>
<dbReference type="PANTHER" id="PTHR43167:SF1">
    <property type="entry name" value="PUTATIVE (AFU_ORTHOLOGUE AFUA_6G01830)-RELATED"/>
    <property type="match status" value="1"/>
</dbReference>
<dbReference type="SUPFAM" id="SSF53335">
    <property type="entry name" value="S-adenosyl-L-methionine-dependent methyltransferases"/>
    <property type="match status" value="1"/>
</dbReference>
<dbReference type="GO" id="GO:0032259">
    <property type="term" value="P:methylation"/>
    <property type="evidence" value="ECO:0007669"/>
    <property type="project" value="UniProtKB-KW"/>
</dbReference>
<dbReference type="EC" id="2.1.1.-" evidence="4"/>
<dbReference type="GO" id="GO:0008168">
    <property type="term" value="F:methyltransferase activity"/>
    <property type="evidence" value="ECO:0007669"/>
    <property type="project" value="UniProtKB-KW"/>
</dbReference>
<dbReference type="InterPro" id="IPR029063">
    <property type="entry name" value="SAM-dependent_MTases_sf"/>
</dbReference>
<reference evidence="4 5" key="1">
    <citation type="submission" date="2021-12" db="EMBL/GenBank/DDBJ databases">
        <title>Discovery of the Pendulisporaceae a myxobacterial family with distinct sporulation behavior and unique specialized metabolism.</title>
        <authorList>
            <person name="Garcia R."/>
            <person name="Popoff A."/>
            <person name="Bader C.D."/>
            <person name="Loehr J."/>
            <person name="Walesch S."/>
            <person name="Walt C."/>
            <person name="Boldt J."/>
            <person name="Bunk B."/>
            <person name="Haeckl F.J.F.P.J."/>
            <person name="Gunesch A.P."/>
            <person name="Birkelbach J."/>
            <person name="Nuebel U."/>
            <person name="Pietschmann T."/>
            <person name="Bach T."/>
            <person name="Mueller R."/>
        </authorList>
    </citation>
    <scope>NUCLEOTIDE SEQUENCE [LARGE SCALE GENOMIC DNA]</scope>
    <source>
        <strain evidence="4 5">MSr11954</strain>
    </source>
</reference>
<proteinExistence type="predicted"/>
<dbReference type="PROSITE" id="PS51682">
    <property type="entry name" value="SAM_OMT_I"/>
    <property type="match status" value="1"/>
</dbReference>
<organism evidence="4 5">
    <name type="scientific">Pendulispora albinea</name>
    <dbReference type="NCBI Taxonomy" id="2741071"/>
    <lineage>
        <taxon>Bacteria</taxon>
        <taxon>Pseudomonadati</taxon>
        <taxon>Myxococcota</taxon>
        <taxon>Myxococcia</taxon>
        <taxon>Myxococcales</taxon>
        <taxon>Sorangiineae</taxon>
        <taxon>Pendulisporaceae</taxon>
        <taxon>Pendulispora</taxon>
    </lineage>
</organism>
<keyword evidence="5" id="KW-1185">Reference proteome</keyword>
<name>A0ABZ2LJR4_9BACT</name>
<dbReference type="PANTHER" id="PTHR43167">
    <property type="entry name" value="PUTATIVE (AFU_ORTHOLOGUE AFUA_6G01830)-RELATED"/>
    <property type="match status" value="1"/>
</dbReference>
<protein>
    <submittedName>
        <fullName evidence="4">Class I SAM-dependent methyltransferase</fullName>
        <ecNumber evidence="4">2.1.1.-</ecNumber>
    </submittedName>
</protein>
<dbReference type="Gene3D" id="3.40.50.150">
    <property type="entry name" value="Vaccinia Virus protein VP39"/>
    <property type="match status" value="1"/>
</dbReference>
<evidence type="ECO:0000256" key="2">
    <source>
        <dbReference type="ARBA" id="ARBA00022679"/>
    </source>
</evidence>
<dbReference type="Proteomes" id="UP001370348">
    <property type="component" value="Chromosome"/>
</dbReference>
<keyword evidence="3" id="KW-0949">S-adenosyl-L-methionine</keyword>
<evidence type="ECO:0000256" key="3">
    <source>
        <dbReference type="ARBA" id="ARBA00022691"/>
    </source>
</evidence>
<evidence type="ECO:0000256" key="1">
    <source>
        <dbReference type="ARBA" id="ARBA00022603"/>
    </source>
</evidence>